<dbReference type="Proteomes" id="UP000053433">
    <property type="component" value="Unassembled WGS sequence"/>
</dbReference>
<comment type="similarity">
    <text evidence="1 2">Belongs to the phD/YefM antitoxin family.</text>
</comment>
<evidence type="ECO:0000313" key="4">
    <source>
        <dbReference type="Proteomes" id="UP000053433"/>
    </source>
</evidence>
<protein>
    <recommendedName>
        <fullName evidence="2">Antitoxin</fullName>
    </recommendedName>
</protein>
<sequence length="103" mass="11677">MAMDIRPASALRTEYNELATRSRMTGQPIYITRNGKGDTVLMDLAAYTRRKEELDRKEAALAHRAVVLEAELKRLNGAATYTSTQVRDLVRANLSNRQRRKNG</sequence>
<gene>
    <name evidence="3" type="ORF">ASJ35_10360</name>
</gene>
<dbReference type="InterPro" id="IPR006442">
    <property type="entry name" value="Antitoxin_Phd/YefM"/>
</dbReference>
<name>A0A0W7TQ93_9FIRM</name>
<comment type="caution">
    <text evidence="3">The sequence shown here is derived from an EMBL/GenBank/DDBJ whole genome shotgun (WGS) entry which is preliminary data.</text>
</comment>
<accession>A0A0W7TQ93</accession>
<dbReference type="GeneID" id="42856841"/>
<dbReference type="EMBL" id="LMUA01000013">
    <property type="protein sequence ID" value="KUE75982.1"/>
    <property type="molecule type" value="Genomic_DNA"/>
</dbReference>
<organism evidence="3 4">
    <name type="scientific">Ruthenibacterium lactatiformans</name>
    <dbReference type="NCBI Taxonomy" id="1550024"/>
    <lineage>
        <taxon>Bacteria</taxon>
        <taxon>Bacillati</taxon>
        <taxon>Bacillota</taxon>
        <taxon>Clostridia</taxon>
        <taxon>Eubacteriales</taxon>
        <taxon>Oscillospiraceae</taxon>
        <taxon>Ruthenibacterium</taxon>
    </lineage>
</organism>
<evidence type="ECO:0000313" key="3">
    <source>
        <dbReference type="EMBL" id="KUE75982.1"/>
    </source>
</evidence>
<dbReference type="SUPFAM" id="SSF143120">
    <property type="entry name" value="YefM-like"/>
    <property type="match status" value="1"/>
</dbReference>
<comment type="function">
    <text evidence="2">Antitoxin component of a type II toxin-antitoxin (TA) system.</text>
</comment>
<evidence type="ECO:0000256" key="2">
    <source>
        <dbReference type="RuleBase" id="RU362080"/>
    </source>
</evidence>
<dbReference type="InterPro" id="IPR036165">
    <property type="entry name" value="YefM-like_sf"/>
</dbReference>
<evidence type="ECO:0000256" key="1">
    <source>
        <dbReference type="ARBA" id="ARBA00009981"/>
    </source>
</evidence>
<dbReference type="RefSeq" id="WP_050005368.1">
    <property type="nucleotide sequence ID" value="NZ_DAWBJP010000032.1"/>
</dbReference>
<reference evidence="3 4" key="1">
    <citation type="submission" date="2015-10" db="EMBL/GenBank/DDBJ databases">
        <title>A novel member of the family Ruminococcaceae isolated from human faeces.</title>
        <authorList>
            <person name="Shkoporov A.N."/>
            <person name="Chaplin A.V."/>
            <person name="Motuzova O.V."/>
            <person name="Kafarskaia L.I."/>
            <person name="Efimov B.A."/>
        </authorList>
    </citation>
    <scope>NUCLEOTIDE SEQUENCE [LARGE SCALE GENOMIC DNA]</scope>
    <source>
        <strain evidence="3 4">668</strain>
    </source>
</reference>
<proteinExistence type="inferred from homology"/>
<dbReference type="AlphaFoldDB" id="A0A0W7TQ93"/>
<dbReference type="NCBIfam" id="TIGR01552">
    <property type="entry name" value="phd_fam"/>
    <property type="match status" value="1"/>
</dbReference>
<dbReference type="Pfam" id="PF02604">
    <property type="entry name" value="PhdYeFM_antitox"/>
    <property type="match status" value="1"/>
</dbReference>